<dbReference type="InterPro" id="IPR005835">
    <property type="entry name" value="NTP_transferase_dom"/>
</dbReference>
<dbReference type="GO" id="GO:0003743">
    <property type="term" value="F:translation initiation factor activity"/>
    <property type="evidence" value="ECO:0007669"/>
    <property type="project" value="UniProtKB-KW"/>
</dbReference>
<reference evidence="13" key="1">
    <citation type="journal article" date="2005" name="PLoS Biol.">
        <title>The genomes of Oryza sativa: a history of duplications.</title>
        <authorList>
            <person name="Yu J."/>
            <person name="Wang J."/>
            <person name="Lin W."/>
            <person name="Li S."/>
            <person name="Li H."/>
            <person name="Zhou J."/>
            <person name="Ni P."/>
            <person name="Dong W."/>
            <person name="Hu S."/>
            <person name="Zeng C."/>
            <person name="Zhang J."/>
            <person name="Zhang Y."/>
            <person name="Li R."/>
            <person name="Xu Z."/>
            <person name="Li S."/>
            <person name="Li X."/>
            <person name="Zheng H."/>
            <person name="Cong L."/>
            <person name="Lin L."/>
            <person name="Yin J."/>
            <person name="Geng J."/>
            <person name="Li G."/>
            <person name="Shi J."/>
            <person name="Liu J."/>
            <person name="Lv H."/>
            <person name="Li J."/>
            <person name="Wang J."/>
            <person name="Deng Y."/>
            <person name="Ran L."/>
            <person name="Shi X."/>
            <person name="Wang X."/>
            <person name="Wu Q."/>
            <person name="Li C."/>
            <person name="Ren X."/>
            <person name="Wang J."/>
            <person name="Wang X."/>
            <person name="Li D."/>
            <person name="Liu D."/>
            <person name="Zhang X."/>
            <person name="Ji Z."/>
            <person name="Zhao W."/>
            <person name="Sun Y."/>
            <person name="Zhang Z."/>
            <person name="Bao J."/>
            <person name="Han Y."/>
            <person name="Dong L."/>
            <person name="Ji J."/>
            <person name="Chen P."/>
            <person name="Wu S."/>
            <person name="Liu J."/>
            <person name="Xiao Y."/>
            <person name="Bu D."/>
            <person name="Tan J."/>
            <person name="Yang L."/>
            <person name="Ye C."/>
            <person name="Zhang J."/>
            <person name="Xu J."/>
            <person name="Zhou Y."/>
            <person name="Yu Y."/>
            <person name="Zhang B."/>
            <person name="Zhuang S."/>
            <person name="Wei H."/>
            <person name="Liu B."/>
            <person name="Lei M."/>
            <person name="Yu H."/>
            <person name="Li Y."/>
            <person name="Xu H."/>
            <person name="Wei S."/>
            <person name="He X."/>
            <person name="Fang L."/>
            <person name="Zhang Z."/>
            <person name="Zhang Y."/>
            <person name="Huang X."/>
            <person name="Su Z."/>
            <person name="Tong W."/>
            <person name="Li J."/>
            <person name="Tong Z."/>
            <person name="Li S."/>
            <person name="Ye J."/>
            <person name="Wang L."/>
            <person name="Fang L."/>
            <person name="Lei T."/>
            <person name="Chen C."/>
            <person name="Chen H."/>
            <person name="Xu Z."/>
            <person name="Li H."/>
            <person name="Huang H."/>
            <person name="Zhang F."/>
            <person name="Xu H."/>
            <person name="Li N."/>
            <person name="Zhao C."/>
            <person name="Li S."/>
            <person name="Dong L."/>
            <person name="Huang Y."/>
            <person name="Li L."/>
            <person name="Xi Y."/>
            <person name="Qi Q."/>
            <person name="Li W."/>
            <person name="Zhang B."/>
            <person name="Hu W."/>
            <person name="Zhang Y."/>
            <person name="Tian X."/>
            <person name="Jiao Y."/>
            <person name="Liang X."/>
            <person name="Jin J."/>
            <person name="Gao L."/>
            <person name="Zheng W."/>
            <person name="Hao B."/>
            <person name="Liu S."/>
            <person name="Wang W."/>
            <person name="Yuan L."/>
            <person name="Cao M."/>
            <person name="McDermott J."/>
            <person name="Samudrala R."/>
            <person name="Wang J."/>
            <person name="Wong G.K."/>
            <person name="Yang H."/>
        </authorList>
    </citation>
    <scope>NUCLEOTIDE SEQUENCE [LARGE SCALE GENOMIC DNA]</scope>
</reference>
<keyword evidence="5" id="KW-0648">Protein biosynthesis</keyword>
<dbReference type="SUPFAM" id="SSF53448">
    <property type="entry name" value="Nucleotide-diphospho-sugar transferases"/>
    <property type="match status" value="1"/>
</dbReference>
<evidence type="ECO:0000256" key="9">
    <source>
        <dbReference type="ARBA" id="ARBA00046432"/>
    </source>
</evidence>
<feature type="region of interest" description="Disordered" evidence="10">
    <location>
        <begin position="1"/>
        <end position="111"/>
    </location>
</feature>
<gene>
    <name evidence="13" type="ORF">OsJ_21230</name>
</gene>
<dbReference type="InterPro" id="IPR029044">
    <property type="entry name" value="Nucleotide-diphossugar_trans"/>
</dbReference>
<dbReference type="CDD" id="cd04652">
    <property type="entry name" value="LbH_eIF2B_gamma_C"/>
    <property type="match status" value="1"/>
</dbReference>
<dbReference type="Gene3D" id="3.90.550.10">
    <property type="entry name" value="Spore Coat Polysaccharide Biosynthesis Protein SpsA, Chain A"/>
    <property type="match status" value="1"/>
</dbReference>
<feature type="compositionally biased region" description="Polar residues" evidence="10">
    <location>
        <begin position="1"/>
        <end position="13"/>
    </location>
</feature>
<comment type="function">
    <text evidence="8">Acts as a component of the translation initiation factor 2B (eIF2B) complex, which catalyzes the exchange of GDP for GTP on the eukaryotic initiation factor 2 (eIF2) complex gamma subunit. Its guanine nucleotide exchange factor activity is repressed when bound to eIF2 complex phosphorylated on the alpha subunit, thereby limiting the amount of methionyl-initiator methionine tRNA available to the ribosome and consequently global translation is repressed.</text>
</comment>
<protein>
    <recommendedName>
        <fullName evidence="6">Translation initiation factor eIF2B subunit gamma</fullName>
    </recommendedName>
    <alternativeName>
        <fullName evidence="7">eIF2B GDP-GTP exchange factor subunit gamma</fullName>
    </alternativeName>
</protein>
<evidence type="ECO:0000256" key="1">
    <source>
        <dbReference type="ARBA" id="ARBA00004514"/>
    </source>
</evidence>
<dbReference type="PANTHER" id="PTHR45989">
    <property type="entry name" value="TRANSLATION INITIATION FACTOR EIF-2B SUBUNIT GAMMA"/>
    <property type="match status" value="1"/>
</dbReference>
<evidence type="ECO:0000256" key="4">
    <source>
        <dbReference type="ARBA" id="ARBA00022540"/>
    </source>
</evidence>
<dbReference type="GO" id="GO:0005829">
    <property type="term" value="C:cytosol"/>
    <property type="evidence" value="ECO:0007669"/>
    <property type="project" value="UniProtKB-SubCell"/>
</dbReference>
<dbReference type="PANTHER" id="PTHR45989:SF1">
    <property type="entry name" value="TRANSLATION INITIATION FACTOR EIF-2B SUBUNIT GAMMA"/>
    <property type="match status" value="1"/>
</dbReference>
<dbReference type="InterPro" id="IPR056764">
    <property type="entry name" value="LbH_EIF2B3/5"/>
</dbReference>
<sequence>MLVPTTSTIFTSTDEAKWQGGQSRHQDDITNTGVRTDEAANTAGTHSHTSIPSSPSCMGGREAKTDDDDQRTLIGDSRRDQAPPSPTLPRRRRWTSRSSSSPGGTSEKLSPLVSKDVPKALLPVANRPVLSYVLDLLEASDLKDIIVVVEGQEAARLVGAWASSAYLDRLLVEVVAVPEDIGTAGALRAISKRLTANDVLVISGDLVTDVLPGAVAATHRRNGAAVTALLCSVPISGPSDAASSGGKDKAKKPTRLNIVGLDITRQFLLHIVSGTDVEKDVRVYKRKIRAVGEMEIRSDLMDAHLYAFKRTTLQNILEEKESYRSIRLEVLPYLVRSQLKSSSSGGEGTTVDETGDTTVPSNSHLQCLSQHRILAPSAFKKDLLSSGGTYRCCVYIATKSKYCHRLNSIQAYCDINRDVVGDASHLSGYSFSAQNNIIHPTSVLGSKTTIGPQCMLAEGSQLGDKCSVKRSVIGRHCRIGSNVKIVNSVVMNHVVIEDGCHIQGSVICNNVQLQERAVLKDCQVGAGYIVTASSEHKAESLSKKVERF</sequence>
<comment type="subcellular location">
    <subcellularLocation>
        <location evidence="1">Cytoplasm</location>
        <location evidence="1">Cytosol</location>
    </subcellularLocation>
</comment>
<feature type="compositionally biased region" description="Low complexity" evidence="10">
    <location>
        <begin position="45"/>
        <end position="56"/>
    </location>
</feature>
<evidence type="ECO:0000256" key="7">
    <source>
        <dbReference type="ARBA" id="ARBA00044229"/>
    </source>
</evidence>
<name>B9FT36_ORYSJ</name>
<evidence type="ECO:0000256" key="5">
    <source>
        <dbReference type="ARBA" id="ARBA00022917"/>
    </source>
</evidence>
<evidence type="ECO:0000256" key="6">
    <source>
        <dbReference type="ARBA" id="ARBA00044196"/>
    </source>
</evidence>
<evidence type="ECO:0000259" key="11">
    <source>
        <dbReference type="Pfam" id="PF00483"/>
    </source>
</evidence>
<keyword evidence="3" id="KW-0963">Cytoplasm</keyword>
<evidence type="ECO:0000259" key="12">
    <source>
        <dbReference type="Pfam" id="PF25084"/>
    </source>
</evidence>
<dbReference type="Pfam" id="PF25084">
    <property type="entry name" value="LbH_EIF2B"/>
    <property type="match status" value="1"/>
</dbReference>
<feature type="compositionally biased region" description="Low complexity" evidence="10">
    <location>
        <begin position="96"/>
        <end position="106"/>
    </location>
</feature>
<dbReference type="InterPro" id="IPR051960">
    <property type="entry name" value="eIF2B_gamma"/>
</dbReference>
<accession>B9FT36</accession>
<dbReference type="AlphaFoldDB" id="B9FT36"/>
<organism evidence="13">
    <name type="scientific">Oryza sativa subsp. japonica</name>
    <name type="common">Rice</name>
    <dbReference type="NCBI Taxonomy" id="39947"/>
    <lineage>
        <taxon>Eukaryota</taxon>
        <taxon>Viridiplantae</taxon>
        <taxon>Streptophyta</taxon>
        <taxon>Embryophyta</taxon>
        <taxon>Tracheophyta</taxon>
        <taxon>Spermatophyta</taxon>
        <taxon>Magnoliopsida</taxon>
        <taxon>Liliopsida</taxon>
        <taxon>Poales</taxon>
        <taxon>Poaceae</taxon>
        <taxon>BOP clade</taxon>
        <taxon>Oryzoideae</taxon>
        <taxon>Oryzeae</taxon>
        <taxon>Oryzinae</taxon>
        <taxon>Oryza</taxon>
        <taxon>Oryza sativa</taxon>
    </lineage>
</organism>
<dbReference type="Proteomes" id="UP000007752">
    <property type="component" value="Chromosome 6"/>
</dbReference>
<keyword evidence="4" id="KW-0396">Initiation factor</keyword>
<comment type="subunit">
    <text evidence="9">Component of the translation initiation factor 2B (eIF2B) complex which is a heterodecamer of two sets of five different subunits: alpha, beta, gamma, delta and epsilon. Subunits alpha, beta and delta comprise a regulatory subcomplex and subunits epsilon and gamma comprise a catalytic subcomplex. Within the complex, the hexameric regulatory complex resides at the center, with the two heterodimeric catalytic subcomplexes bound on opposite sides.</text>
</comment>
<dbReference type="Gene3D" id="2.160.10.10">
    <property type="entry name" value="Hexapeptide repeat proteins"/>
    <property type="match status" value="1"/>
</dbReference>
<feature type="domain" description="EIF2B subunit epsilon/gamma LbH" evidence="12">
    <location>
        <begin position="441"/>
        <end position="530"/>
    </location>
</feature>
<reference evidence="13" key="2">
    <citation type="submission" date="2008-12" db="EMBL/GenBank/DDBJ databases">
        <title>Improved gene annotation of the rice (Oryza sativa) genomes.</title>
        <authorList>
            <person name="Wang J."/>
            <person name="Li R."/>
            <person name="Fan W."/>
            <person name="Huang Q."/>
            <person name="Zhang J."/>
            <person name="Zhou Y."/>
            <person name="Hu Y."/>
            <person name="Zi S."/>
            <person name="Li J."/>
            <person name="Ni P."/>
            <person name="Zheng H."/>
            <person name="Zhang Y."/>
            <person name="Zhao M."/>
            <person name="Hao Q."/>
            <person name="McDermott J."/>
            <person name="Samudrala R."/>
            <person name="Kristiansen K."/>
            <person name="Wong G.K.-S."/>
        </authorList>
    </citation>
    <scope>NUCLEOTIDE SEQUENCE</scope>
</reference>
<dbReference type="Pfam" id="PF00483">
    <property type="entry name" value="NTP_transferase"/>
    <property type="match status" value="1"/>
</dbReference>
<dbReference type="EMBL" id="CM000143">
    <property type="protein sequence ID" value="EEE65647.1"/>
    <property type="molecule type" value="Genomic_DNA"/>
</dbReference>
<evidence type="ECO:0000256" key="2">
    <source>
        <dbReference type="ARBA" id="ARBA00007878"/>
    </source>
</evidence>
<proteinExistence type="inferred from homology"/>
<comment type="similarity">
    <text evidence="2">Belongs to the eIF-2B gamma/epsilon subunits family.</text>
</comment>
<evidence type="ECO:0000313" key="13">
    <source>
        <dbReference type="EMBL" id="EEE65647.1"/>
    </source>
</evidence>
<feature type="domain" description="Nucleotidyl transferase" evidence="11">
    <location>
        <begin position="103"/>
        <end position="236"/>
    </location>
</feature>
<evidence type="ECO:0000256" key="3">
    <source>
        <dbReference type="ARBA" id="ARBA00022490"/>
    </source>
</evidence>
<evidence type="ECO:0000256" key="10">
    <source>
        <dbReference type="SAM" id="MobiDB-lite"/>
    </source>
</evidence>
<evidence type="ECO:0000256" key="8">
    <source>
        <dbReference type="ARBA" id="ARBA00045373"/>
    </source>
</evidence>